<accession>A0AAX4PDU4</accession>
<reference evidence="5 6" key="1">
    <citation type="submission" date="2024-03" db="EMBL/GenBank/DDBJ databases">
        <title>Complete genome sequence of the green alga Chloropicon roscoffensis RCC1871.</title>
        <authorList>
            <person name="Lemieux C."/>
            <person name="Pombert J.-F."/>
            <person name="Otis C."/>
            <person name="Turmel M."/>
        </authorList>
    </citation>
    <scope>NUCLEOTIDE SEQUENCE [LARGE SCALE GENOMIC DNA]</scope>
    <source>
        <strain evidence="5 6">RCC1871</strain>
    </source>
</reference>
<dbReference type="PANTHER" id="PTHR18804">
    <property type="entry name" value="RIBOSOMAL PROTEIN"/>
    <property type="match status" value="1"/>
</dbReference>
<dbReference type="Proteomes" id="UP001472866">
    <property type="component" value="Chromosome 09"/>
</dbReference>
<dbReference type="Pfam" id="PF00444">
    <property type="entry name" value="Ribosomal_L36"/>
    <property type="match status" value="1"/>
</dbReference>
<organism evidence="5 6">
    <name type="scientific">Chloropicon roscoffensis</name>
    <dbReference type="NCBI Taxonomy" id="1461544"/>
    <lineage>
        <taxon>Eukaryota</taxon>
        <taxon>Viridiplantae</taxon>
        <taxon>Chlorophyta</taxon>
        <taxon>Chloropicophyceae</taxon>
        <taxon>Chloropicales</taxon>
        <taxon>Chloropicaceae</taxon>
        <taxon>Chloropicon</taxon>
    </lineage>
</organism>
<evidence type="ECO:0000256" key="2">
    <source>
        <dbReference type="ARBA" id="ARBA00022980"/>
    </source>
</evidence>
<dbReference type="GO" id="GO:0005840">
    <property type="term" value="C:ribosome"/>
    <property type="evidence" value="ECO:0007669"/>
    <property type="project" value="UniProtKB-KW"/>
</dbReference>
<dbReference type="GO" id="GO:0003735">
    <property type="term" value="F:structural constituent of ribosome"/>
    <property type="evidence" value="ECO:0007669"/>
    <property type="project" value="InterPro"/>
</dbReference>
<evidence type="ECO:0000256" key="3">
    <source>
        <dbReference type="ARBA" id="ARBA00023274"/>
    </source>
</evidence>
<dbReference type="HAMAP" id="MF_00251">
    <property type="entry name" value="Ribosomal_bL36"/>
    <property type="match status" value="1"/>
</dbReference>
<dbReference type="SUPFAM" id="SSF57840">
    <property type="entry name" value="Ribosomal protein L36"/>
    <property type="match status" value="1"/>
</dbReference>
<dbReference type="AlphaFoldDB" id="A0AAX4PDU4"/>
<dbReference type="EMBL" id="CP151509">
    <property type="protein sequence ID" value="WZN64119.1"/>
    <property type="molecule type" value="Genomic_DNA"/>
</dbReference>
<name>A0AAX4PDU4_9CHLO</name>
<sequence>MKVRSAVKKMCEHCRIVRRGKRIYVVCSKNPRHKQRQGYHTLAEPPLEHTRVATSSGSVLLSRGFSSNGVIAAGNPSPSLSRSTPFFGNSMGTAHWSRSFRG</sequence>
<dbReference type="InterPro" id="IPR052010">
    <property type="entry name" value="Ribosomal_LSU_bL36"/>
</dbReference>
<gene>
    <name evidence="5" type="ORF">HKI87_09g56730</name>
</gene>
<dbReference type="PANTHER" id="PTHR18804:SF16">
    <property type="entry name" value="RIBOSOMAL PROTEIN"/>
    <property type="match status" value="1"/>
</dbReference>
<dbReference type="NCBIfam" id="TIGR01022">
    <property type="entry name" value="rpmJ_bact"/>
    <property type="match status" value="1"/>
</dbReference>
<evidence type="ECO:0000256" key="4">
    <source>
        <dbReference type="RuleBase" id="RU000570"/>
    </source>
</evidence>
<keyword evidence="3 4" id="KW-0687">Ribonucleoprotein</keyword>
<dbReference type="GO" id="GO:0006412">
    <property type="term" value="P:translation"/>
    <property type="evidence" value="ECO:0007669"/>
    <property type="project" value="InterPro"/>
</dbReference>
<keyword evidence="6" id="KW-1185">Reference proteome</keyword>
<evidence type="ECO:0000256" key="1">
    <source>
        <dbReference type="ARBA" id="ARBA00007645"/>
    </source>
</evidence>
<protein>
    <recommendedName>
        <fullName evidence="4">Ribosomal protein</fullName>
    </recommendedName>
</protein>
<dbReference type="InterPro" id="IPR000473">
    <property type="entry name" value="Ribosomal_bL36"/>
</dbReference>
<dbReference type="PROSITE" id="PS00828">
    <property type="entry name" value="RIBOSOMAL_L36"/>
    <property type="match status" value="1"/>
</dbReference>
<comment type="similarity">
    <text evidence="1 4">Belongs to the bacterial ribosomal protein bL36 family.</text>
</comment>
<dbReference type="InterPro" id="IPR035977">
    <property type="entry name" value="Ribosomal_bL36_sp"/>
</dbReference>
<dbReference type="GO" id="GO:1990904">
    <property type="term" value="C:ribonucleoprotein complex"/>
    <property type="evidence" value="ECO:0007669"/>
    <property type="project" value="UniProtKB-KW"/>
</dbReference>
<evidence type="ECO:0000313" key="6">
    <source>
        <dbReference type="Proteomes" id="UP001472866"/>
    </source>
</evidence>
<proteinExistence type="inferred from homology"/>
<keyword evidence="2 4" id="KW-0689">Ribosomal protein</keyword>
<evidence type="ECO:0000313" key="5">
    <source>
        <dbReference type="EMBL" id="WZN64119.1"/>
    </source>
</evidence>